<evidence type="ECO:0000256" key="5">
    <source>
        <dbReference type="ARBA" id="ARBA00023040"/>
    </source>
</evidence>
<evidence type="ECO:0000259" key="11">
    <source>
        <dbReference type="PROSITE" id="PS50262"/>
    </source>
</evidence>
<keyword evidence="4 10" id="KW-1133">Transmembrane helix</keyword>
<dbReference type="PROSITE" id="PS50262">
    <property type="entry name" value="G_PROTEIN_RECEP_F1_2"/>
    <property type="match status" value="1"/>
</dbReference>
<dbReference type="Proteomes" id="UP001158576">
    <property type="component" value="Chromosome 1"/>
</dbReference>
<comment type="similarity">
    <text evidence="9">Belongs to the G-protein coupled receptor 1 family.</text>
</comment>
<keyword evidence="7 9" id="KW-0675">Receptor</keyword>
<evidence type="ECO:0000256" key="2">
    <source>
        <dbReference type="ARBA" id="ARBA00022475"/>
    </source>
</evidence>
<name>A0ABN7SWV6_OIKDI</name>
<accession>A0ABN7SWV6</accession>
<keyword evidence="8 9" id="KW-0807">Transducer</keyword>
<dbReference type="PROSITE" id="PS00237">
    <property type="entry name" value="G_PROTEIN_RECEP_F1_1"/>
    <property type="match status" value="1"/>
</dbReference>
<dbReference type="InterPro" id="IPR017452">
    <property type="entry name" value="GPCR_Rhodpsn_7TM"/>
</dbReference>
<dbReference type="InterPro" id="IPR000276">
    <property type="entry name" value="GPCR_Rhodpsn"/>
</dbReference>
<evidence type="ECO:0000256" key="1">
    <source>
        <dbReference type="ARBA" id="ARBA00004651"/>
    </source>
</evidence>
<keyword evidence="5 9" id="KW-0297">G-protein coupled receptor</keyword>
<feature type="domain" description="G-protein coupled receptors family 1 profile" evidence="11">
    <location>
        <begin position="43"/>
        <end position="207"/>
    </location>
</feature>
<keyword evidence="3 9" id="KW-0812">Transmembrane</keyword>
<protein>
    <submittedName>
        <fullName evidence="12">Oidioi.mRNA.OKI2018_I69.chr1.g3051.t1.cds</fullName>
    </submittedName>
</protein>
<feature type="transmembrane region" description="Helical" evidence="10">
    <location>
        <begin position="109"/>
        <end position="131"/>
    </location>
</feature>
<evidence type="ECO:0000256" key="4">
    <source>
        <dbReference type="ARBA" id="ARBA00022989"/>
    </source>
</evidence>
<sequence length="207" mass="23145">MGNTIVFVSNSTNPEELLDIYYDTTEIIFLYLSSLLLILIIGLNVLVGISVSIMRRRRDVQNMCFAFTQNLCLADTMVGFSIISVAVLSPPMKVSDENLGLQFRCAARVFVVGTCCQTSICALGTIAADRYSTIRRPFDRDQNFLLTSKGAWMLNTMIWTVSFVTNLLPIAGWSLDPDIDDLCYDSFREKATCRVSCLNFIPRGFAT</sequence>
<dbReference type="SUPFAM" id="SSF81321">
    <property type="entry name" value="Family A G protein-coupled receptor-like"/>
    <property type="match status" value="1"/>
</dbReference>
<evidence type="ECO:0000256" key="6">
    <source>
        <dbReference type="ARBA" id="ARBA00023136"/>
    </source>
</evidence>
<evidence type="ECO:0000256" key="7">
    <source>
        <dbReference type="ARBA" id="ARBA00023170"/>
    </source>
</evidence>
<dbReference type="PANTHER" id="PTHR24248">
    <property type="entry name" value="ADRENERGIC RECEPTOR-RELATED G-PROTEIN COUPLED RECEPTOR"/>
    <property type="match status" value="1"/>
</dbReference>
<dbReference type="EMBL" id="OU015566">
    <property type="protein sequence ID" value="CAG5106901.1"/>
    <property type="molecule type" value="Genomic_DNA"/>
</dbReference>
<reference evidence="12 13" key="1">
    <citation type="submission" date="2021-04" db="EMBL/GenBank/DDBJ databases">
        <authorList>
            <person name="Bliznina A."/>
        </authorList>
    </citation>
    <scope>NUCLEOTIDE SEQUENCE [LARGE SCALE GENOMIC DNA]</scope>
</reference>
<evidence type="ECO:0000313" key="12">
    <source>
        <dbReference type="EMBL" id="CAG5106901.1"/>
    </source>
</evidence>
<feature type="transmembrane region" description="Helical" evidence="10">
    <location>
        <begin position="28"/>
        <end position="53"/>
    </location>
</feature>
<dbReference type="Gene3D" id="1.20.1070.10">
    <property type="entry name" value="Rhodopsin 7-helix transmembrane proteins"/>
    <property type="match status" value="1"/>
</dbReference>
<gene>
    <name evidence="12" type="ORF">OKIOD_LOCUS11816</name>
</gene>
<evidence type="ECO:0000256" key="9">
    <source>
        <dbReference type="RuleBase" id="RU000688"/>
    </source>
</evidence>
<evidence type="ECO:0000313" key="13">
    <source>
        <dbReference type="Proteomes" id="UP001158576"/>
    </source>
</evidence>
<evidence type="ECO:0000256" key="8">
    <source>
        <dbReference type="ARBA" id="ARBA00023224"/>
    </source>
</evidence>
<feature type="transmembrane region" description="Helical" evidence="10">
    <location>
        <begin position="152"/>
        <end position="172"/>
    </location>
</feature>
<keyword evidence="2" id="KW-1003">Cell membrane</keyword>
<evidence type="ECO:0000256" key="3">
    <source>
        <dbReference type="ARBA" id="ARBA00022692"/>
    </source>
</evidence>
<dbReference type="PRINTS" id="PR00237">
    <property type="entry name" value="GPCRRHODOPSN"/>
</dbReference>
<dbReference type="Pfam" id="PF00001">
    <property type="entry name" value="7tm_1"/>
    <property type="match status" value="1"/>
</dbReference>
<keyword evidence="6 10" id="KW-0472">Membrane</keyword>
<organism evidence="12 13">
    <name type="scientific">Oikopleura dioica</name>
    <name type="common">Tunicate</name>
    <dbReference type="NCBI Taxonomy" id="34765"/>
    <lineage>
        <taxon>Eukaryota</taxon>
        <taxon>Metazoa</taxon>
        <taxon>Chordata</taxon>
        <taxon>Tunicata</taxon>
        <taxon>Appendicularia</taxon>
        <taxon>Copelata</taxon>
        <taxon>Oikopleuridae</taxon>
        <taxon>Oikopleura</taxon>
    </lineage>
</organism>
<proteinExistence type="inferred from homology"/>
<evidence type="ECO:0000256" key="10">
    <source>
        <dbReference type="SAM" id="Phobius"/>
    </source>
</evidence>
<feature type="transmembrane region" description="Helical" evidence="10">
    <location>
        <begin position="65"/>
        <end position="89"/>
    </location>
</feature>
<keyword evidence="13" id="KW-1185">Reference proteome</keyword>
<comment type="subcellular location">
    <subcellularLocation>
        <location evidence="1">Cell membrane</location>
        <topology evidence="1">Multi-pass membrane protein</topology>
    </subcellularLocation>
</comment>